<name>A0A7L4ZXU4_9BACT</name>
<evidence type="ECO:0000256" key="1">
    <source>
        <dbReference type="SAM" id="MobiDB-lite"/>
    </source>
</evidence>
<feature type="compositionally biased region" description="Low complexity" evidence="1">
    <location>
        <begin position="35"/>
        <end position="63"/>
    </location>
</feature>
<evidence type="ECO:0000313" key="4">
    <source>
        <dbReference type="Proteomes" id="UP000326380"/>
    </source>
</evidence>
<organism evidence="3 4">
    <name type="scientific">Hymenobacter busanensis</name>
    <dbReference type="NCBI Taxonomy" id="2607656"/>
    <lineage>
        <taxon>Bacteria</taxon>
        <taxon>Pseudomonadati</taxon>
        <taxon>Bacteroidota</taxon>
        <taxon>Cytophagia</taxon>
        <taxon>Cytophagales</taxon>
        <taxon>Hymenobacteraceae</taxon>
        <taxon>Hymenobacter</taxon>
    </lineage>
</organism>
<dbReference type="Proteomes" id="UP000326380">
    <property type="component" value="Unassembled WGS sequence"/>
</dbReference>
<keyword evidence="2" id="KW-0732">Signal</keyword>
<gene>
    <name evidence="3" type="ORF">F0P96_10860</name>
</gene>
<comment type="caution">
    <text evidence="3">The sequence shown here is derived from an EMBL/GenBank/DDBJ whole genome shotgun (WGS) entry which is preliminary data.</text>
</comment>
<feature type="region of interest" description="Disordered" evidence="1">
    <location>
        <begin position="20"/>
        <end position="63"/>
    </location>
</feature>
<dbReference type="RefSeq" id="WP_151078881.1">
    <property type="nucleotide sequence ID" value="NZ_CP047647.1"/>
</dbReference>
<sequence>MKYVSLSLLAATLLATSCNQSAPGGEQPAGQPTEQAAGQSADTTASGATSTTPADAADTAPAAPETVQLSFRFKPVADVDPMMPKTTAFLVMKGKETKEIELGRFIGKPDLVDAEKAKRAEFPGSMLLGFRSYDPNSGTGDDLAVMQGTGGRLQILQRRTDETADKPKEFQTAREIPMPANIQLEAAPVGKK</sequence>
<accession>A0A7L4ZXU4</accession>
<feature type="signal peptide" evidence="2">
    <location>
        <begin position="1"/>
        <end position="21"/>
    </location>
</feature>
<evidence type="ECO:0000313" key="3">
    <source>
        <dbReference type="EMBL" id="KAA9333460.1"/>
    </source>
</evidence>
<keyword evidence="4" id="KW-1185">Reference proteome</keyword>
<proteinExistence type="predicted"/>
<dbReference type="EMBL" id="VTWU01000003">
    <property type="protein sequence ID" value="KAA9333460.1"/>
    <property type="molecule type" value="Genomic_DNA"/>
</dbReference>
<feature type="chain" id="PRO_5043904863" evidence="2">
    <location>
        <begin position="22"/>
        <end position="192"/>
    </location>
</feature>
<evidence type="ECO:0000256" key="2">
    <source>
        <dbReference type="SAM" id="SignalP"/>
    </source>
</evidence>
<protein>
    <submittedName>
        <fullName evidence="3">Uncharacterized protein</fullName>
    </submittedName>
</protein>
<dbReference type="AlphaFoldDB" id="A0A7L4ZXU4"/>
<reference evidence="3 4" key="1">
    <citation type="submission" date="2019-09" db="EMBL/GenBank/DDBJ databases">
        <title>Genome sequence of Hymenobacter sp. M3.</title>
        <authorList>
            <person name="Srinivasan S."/>
        </authorList>
    </citation>
    <scope>NUCLEOTIDE SEQUENCE [LARGE SCALE GENOMIC DNA]</scope>
    <source>
        <strain evidence="3 4">M3</strain>
    </source>
</reference>
<dbReference type="PROSITE" id="PS51257">
    <property type="entry name" value="PROKAR_LIPOPROTEIN"/>
    <property type="match status" value="1"/>
</dbReference>